<protein>
    <recommendedName>
        <fullName evidence="2">Rrf2 family transcriptional regulator</fullName>
    </recommendedName>
</protein>
<gene>
    <name evidence="1" type="ORF">LCGC14_0339900</name>
</gene>
<accession>A0A0F9WLI5</accession>
<dbReference type="GO" id="GO:0003700">
    <property type="term" value="F:DNA-binding transcription factor activity"/>
    <property type="evidence" value="ECO:0007669"/>
    <property type="project" value="TreeGrafter"/>
</dbReference>
<dbReference type="NCBIfam" id="TIGR00738">
    <property type="entry name" value="rrf2_super"/>
    <property type="match status" value="1"/>
</dbReference>
<sequence>MNLSPAAELAIRGIRLLAEKGADRPIPLDVICKEDNLSKQYLVKIFAMLAKANLIRPIRGKHGGYLLGRPAKDIRLLEIIEAVEGPLVLNYCLHDPPQCEEADCPGRTLWAELQEIMKEKLASVKLADMCRPSARVKAR</sequence>
<dbReference type="InterPro" id="IPR036388">
    <property type="entry name" value="WH-like_DNA-bd_sf"/>
</dbReference>
<dbReference type="AlphaFoldDB" id="A0A0F9WLI5"/>
<reference evidence="1" key="1">
    <citation type="journal article" date="2015" name="Nature">
        <title>Complex archaea that bridge the gap between prokaryotes and eukaryotes.</title>
        <authorList>
            <person name="Spang A."/>
            <person name="Saw J.H."/>
            <person name="Jorgensen S.L."/>
            <person name="Zaremba-Niedzwiedzka K."/>
            <person name="Martijn J."/>
            <person name="Lind A.E."/>
            <person name="van Eijk R."/>
            <person name="Schleper C."/>
            <person name="Guy L."/>
            <person name="Ettema T.J."/>
        </authorList>
    </citation>
    <scope>NUCLEOTIDE SEQUENCE</scope>
</reference>
<name>A0A0F9WLI5_9ZZZZ</name>
<dbReference type="InterPro" id="IPR000944">
    <property type="entry name" value="Tscrpt_reg_Rrf2"/>
</dbReference>
<dbReference type="Pfam" id="PF02082">
    <property type="entry name" value="Rrf2"/>
    <property type="match status" value="1"/>
</dbReference>
<organism evidence="1">
    <name type="scientific">marine sediment metagenome</name>
    <dbReference type="NCBI Taxonomy" id="412755"/>
    <lineage>
        <taxon>unclassified sequences</taxon>
        <taxon>metagenomes</taxon>
        <taxon>ecological metagenomes</taxon>
    </lineage>
</organism>
<dbReference type="SUPFAM" id="SSF46785">
    <property type="entry name" value="Winged helix' DNA-binding domain"/>
    <property type="match status" value="1"/>
</dbReference>
<proteinExistence type="predicted"/>
<dbReference type="EMBL" id="LAZR01000247">
    <property type="protein sequence ID" value="KKN79428.1"/>
    <property type="molecule type" value="Genomic_DNA"/>
</dbReference>
<evidence type="ECO:0000313" key="1">
    <source>
        <dbReference type="EMBL" id="KKN79428.1"/>
    </source>
</evidence>
<dbReference type="PROSITE" id="PS51197">
    <property type="entry name" value="HTH_RRF2_2"/>
    <property type="match status" value="1"/>
</dbReference>
<dbReference type="PANTHER" id="PTHR33221:SF2">
    <property type="entry name" value="TRANSCRIPTIONAL REGULATOR"/>
    <property type="match status" value="1"/>
</dbReference>
<dbReference type="PANTHER" id="PTHR33221">
    <property type="entry name" value="WINGED HELIX-TURN-HELIX TRANSCRIPTIONAL REGULATOR, RRF2 FAMILY"/>
    <property type="match status" value="1"/>
</dbReference>
<dbReference type="Gene3D" id="1.10.10.10">
    <property type="entry name" value="Winged helix-like DNA-binding domain superfamily/Winged helix DNA-binding domain"/>
    <property type="match status" value="1"/>
</dbReference>
<dbReference type="GO" id="GO:0005829">
    <property type="term" value="C:cytosol"/>
    <property type="evidence" value="ECO:0007669"/>
    <property type="project" value="TreeGrafter"/>
</dbReference>
<comment type="caution">
    <text evidence="1">The sequence shown here is derived from an EMBL/GenBank/DDBJ whole genome shotgun (WGS) entry which is preliminary data.</text>
</comment>
<dbReference type="InterPro" id="IPR036390">
    <property type="entry name" value="WH_DNA-bd_sf"/>
</dbReference>
<evidence type="ECO:0008006" key="2">
    <source>
        <dbReference type="Google" id="ProtNLM"/>
    </source>
</evidence>